<dbReference type="AlphaFoldDB" id="A0A7C9HMU6"/>
<dbReference type="EMBL" id="WOXT01000003">
    <property type="protein sequence ID" value="MUV14817.1"/>
    <property type="molecule type" value="Genomic_DNA"/>
</dbReference>
<dbReference type="FunFam" id="2.40.30.170:FF:000010">
    <property type="entry name" value="Efflux RND transporter periplasmic adaptor subunit"/>
    <property type="match status" value="1"/>
</dbReference>
<reference evidence="6 7" key="1">
    <citation type="submission" date="2019-12" db="EMBL/GenBank/DDBJ databases">
        <authorList>
            <person name="Xu J."/>
        </authorList>
    </citation>
    <scope>NUCLEOTIDE SEQUENCE [LARGE SCALE GENOMIC DNA]</scope>
    <source>
        <strain evidence="6 7">HX-5-24</strain>
    </source>
</reference>
<dbReference type="RefSeq" id="WP_156642213.1">
    <property type="nucleotide sequence ID" value="NZ_WOXT01000003.1"/>
</dbReference>
<dbReference type="Proteomes" id="UP000479692">
    <property type="component" value="Unassembled WGS sequence"/>
</dbReference>
<gene>
    <name evidence="6" type="ORF">GN331_11440</name>
</gene>
<proteinExistence type="inferred from homology"/>
<comment type="similarity">
    <text evidence="1">Belongs to the membrane fusion protein (MFP) (TC 8.A.1) family.</text>
</comment>
<dbReference type="Gene3D" id="2.40.30.170">
    <property type="match status" value="1"/>
</dbReference>
<organism evidence="6 7">
    <name type="scientific">Noviluteimonas gilva</name>
    <dbReference type="NCBI Taxonomy" id="2682097"/>
    <lineage>
        <taxon>Bacteria</taxon>
        <taxon>Pseudomonadati</taxon>
        <taxon>Pseudomonadota</taxon>
        <taxon>Gammaproteobacteria</taxon>
        <taxon>Lysobacterales</taxon>
        <taxon>Lysobacteraceae</taxon>
        <taxon>Noviluteimonas</taxon>
    </lineage>
</organism>
<dbReference type="Pfam" id="PF25989">
    <property type="entry name" value="YknX_C"/>
    <property type="match status" value="1"/>
</dbReference>
<feature type="domain" description="CusB-like beta-barrel" evidence="3">
    <location>
        <begin position="211"/>
        <end position="280"/>
    </location>
</feature>
<dbReference type="Pfam" id="PF25973">
    <property type="entry name" value="BSH_CzcB"/>
    <property type="match status" value="1"/>
</dbReference>
<feature type="domain" description="CzcB-like barrel-sandwich hybrid" evidence="4">
    <location>
        <begin position="77"/>
        <end position="203"/>
    </location>
</feature>
<evidence type="ECO:0000313" key="6">
    <source>
        <dbReference type="EMBL" id="MUV14817.1"/>
    </source>
</evidence>
<accession>A0A7C9HMU6</accession>
<dbReference type="InterPro" id="IPR058792">
    <property type="entry name" value="Beta-barrel_RND_2"/>
</dbReference>
<dbReference type="InterPro" id="IPR058647">
    <property type="entry name" value="BSH_CzcB-like"/>
</dbReference>
<evidence type="ECO:0000256" key="2">
    <source>
        <dbReference type="SAM" id="SignalP"/>
    </source>
</evidence>
<keyword evidence="7" id="KW-1185">Reference proteome</keyword>
<dbReference type="GO" id="GO:1990281">
    <property type="term" value="C:efflux pump complex"/>
    <property type="evidence" value="ECO:0007669"/>
    <property type="project" value="TreeGrafter"/>
</dbReference>
<dbReference type="NCBIfam" id="TIGR01730">
    <property type="entry name" value="RND_mfp"/>
    <property type="match status" value="1"/>
</dbReference>
<dbReference type="Gene3D" id="2.40.50.100">
    <property type="match status" value="1"/>
</dbReference>
<evidence type="ECO:0000256" key="1">
    <source>
        <dbReference type="ARBA" id="ARBA00009477"/>
    </source>
</evidence>
<dbReference type="Gene3D" id="2.40.420.20">
    <property type="match status" value="1"/>
</dbReference>
<dbReference type="PANTHER" id="PTHR30469:SF38">
    <property type="entry name" value="HLYD FAMILY SECRETION PROTEIN"/>
    <property type="match status" value="1"/>
</dbReference>
<dbReference type="PANTHER" id="PTHR30469">
    <property type="entry name" value="MULTIDRUG RESISTANCE PROTEIN MDTA"/>
    <property type="match status" value="1"/>
</dbReference>
<keyword evidence="2" id="KW-0732">Signal</keyword>
<sequence>MSANASVHGRALRAGAFLIACTLALAACKKGDGDAQAKAKEGDKGPEAIPVEVMAASKRAIAASYTGTAPLEARGESQVVAKTSGVALQVLVQEGQQVKAGQVLVRLDSSRAALQAAQTAALMGKLEANYKRSVTLAEQKLMSANDIDTIRYDLENARAANRLANLELSYANVVAPISGVIAERKIKDGNFVQINTPIFRIVDVSRLEATLNVPEREVATLQQGLKVDLAVDALPGKKFAGVIDRIAPVVDSGSGTFRVICSFDGGGALQPGMFGRIRIDYDQRTDALVVPRIALLEDEGDPAVFAVKQGKAVRVPIKLGYLDGQWAEVRQGLKVGDQVVTAGKVALREGSPVQIVGDQAKPATPVAGKGGIASATAAR</sequence>
<comment type="caution">
    <text evidence="6">The sequence shown here is derived from an EMBL/GenBank/DDBJ whole genome shotgun (WGS) entry which is preliminary data.</text>
</comment>
<dbReference type="InterPro" id="IPR058637">
    <property type="entry name" value="YknX-like_C"/>
</dbReference>
<feature type="chain" id="PRO_5028840813" evidence="2">
    <location>
        <begin position="27"/>
        <end position="379"/>
    </location>
</feature>
<dbReference type="SUPFAM" id="SSF111369">
    <property type="entry name" value="HlyD-like secretion proteins"/>
    <property type="match status" value="1"/>
</dbReference>
<evidence type="ECO:0000259" key="5">
    <source>
        <dbReference type="Pfam" id="PF25989"/>
    </source>
</evidence>
<name>A0A7C9HMU6_9GAMM</name>
<feature type="signal peptide" evidence="2">
    <location>
        <begin position="1"/>
        <end position="26"/>
    </location>
</feature>
<protein>
    <submittedName>
        <fullName evidence="6">Efflux RND transporter periplasmic adaptor subunit</fullName>
    </submittedName>
</protein>
<dbReference type="Pfam" id="PF25954">
    <property type="entry name" value="Beta-barrel_RND_2"/>
    <property type="match status" value="1"/>
</dbReference>
<evidence type="ECO:0000259" key="3">
    <source>
        <dbReference type="Pfam" id="PF25954"/>
    </source>
</evidence>
<evidence type="ECO:0000313" key="7">
    <source>
        <dbReference type="Proteomes" id="UP000479692"/>
    </source>
</evidence>
<dbReference type="InterPro" id="IPR006143">
    <property type="entry name" value="RND_pump_MFP"/>
</dbReference>
<dbReference type="GO" id="GO:0015562">
    <property type="term" value="F:efflux transmembrane transporter activity"/>
    <property type="evidence" value="ECO:0007669"/>
    <property type="project" value="TreeGrafter"/>
</dbReference>
<evidence type="ECO:0000259" key="4">
    <source>
        <dbReference type="Pfam" id="PF25973"/>
    </source>
</evidence>
<feature type="domain" description="YknX-like C-terminal permuted SH3-like" evidence="5">
    <location>
        <begin position="287"/>
        <end position="354"/>
    </location>
</feature>
<dbReference type="Gene3D" id="1.10.287.470">
    <property type="entry name" value="Helix hairpin bin"/>
    <property type="match status" value="1"/>
</dbReference>